<accession>A0A7M7KU98</accession>
<dbReference type="GO" id="GO:0071986">
    <property type="term" value="C:Ragulator complex"/>
    <property type="evidence" value="ECO:0007669"/>
    <property type="project" value="TreeGrafter"/>
</dbReference>
<sequence length="162" mass="18225">MGNCCCCGEDKDAQGENFDTRGLLPNPVSSGSIQQSYHESYGSTNKIEDEESSELNRILQNTMAHVINIPSLGHYMDSSETTQRGRQYHYKVDQLLSRTPYQKKARLCLLQEADLSKVLYWPAMSDQEFRQVDDIASLLNQALVDIQVESSEPLVVDFGTSL</sequence>
<dbReference type="GO" id="GO:0005085">
    <property type="term" value="F:guanyl-nucleotide exchange factor activity"/>
    <property type="evidence" value="ECO:0007669"/>
    <property type="project" value="TreeGrafter"/>
</dbReference>
<keyword evidence="2" id="KW-0449">Lipoprotein</keyword>
<evidence type="ECO:0008006" key="6">
    <source>
        <dbReference type="Google" id="ProtNLM"/>
    </source>
</evidence>
<dbReference type="GO" id="GO:0043410">
    <property type="term" value="P:positive regulation of MAPK cascade"/>
    <property type="evidence" value="ECO:0007669"/>
    <property type="project" value="TreeGrafter"/>
</dbReference>
<evidence type="ECO:0000256" key="3">
    <source>
        <dbReference type="SAM" id="MobiDB-lite"/>
    </source>
</evidence>
<feature type="region of interest" description="Disordered" evidence="3">
    <location>
        <begin position="28"/>
        <end position="49"/>
    </location>
</feature>
<evidence type="ECO:0000256" key="2">
    <source>
        <dbReference type="ARBA" id="ARBA00023288"/>
    </source>
</evidence>
<dbReference type="InParanoid" id="A0A7M7KU98"/>
<evidence type="ECO:0000313" key="5">
    <source>
        <dbReference type="Proteomes" id="UP000594260"/>
    </source>
</evidence>
<protein>
    <recommendedName>
        <fullName evidence="6">Late endosomal/lysosomal adaptor and MAPK and MTOR activator 1</fullName>
    </recommendedName>
</protein>
<evidence type="ECO:0000313" key="4">
    <source>
        <dbReference type="EnsemblMetazoa" id="XP_022672090"/>
    </source>
</evidence>
<keyword evidence="1" id="KW-0519">Myristate</keyword>
<dbReference type="OrthoDB" id="5562028at2759"/>
<evidence type="ECO:0000256" key="1">
    <source>
        <dbReference type="ARBA" id="ARBA00022707"/>
    </source>
</evidence>
<dbReference type="PANTHER" id="PTHR13401">
    <property type="entry name" value="RAGULATOR COMPLEX PROTEIN LAMTOR1"/>
    <property type="match status" value="1"/>
</dbReference>
<dbReference type="AlphaFoldDB" id="A0A7M7KU98"/>
<organism evidence="4 5">
    <name type="scientific">Varroa destructor</name>
    <name type="common">Honeybee mite</name>
    <dbReference type="NCBI Taxonomy" id="109461"/>
    <lineage>
        <taxon>Eukaryota</taxon>
        <taxon>Metazoa</taxon>
        <taxon>Ecdysozoa</taxon>
        <taxon>Arthropoda</taxon>
        <taxon>Chelicerata</taxon>
        <taxon>Arachnida</taxon>
        <taxon>Acari</taxon>
        <taxon>Parasitiformes</taxon>
        <taxon>Mesostigmata</taxon>
        <taxon>Gamasina</taxon>
        <taxon>Dermanyssoidea</taxon>
        <taxon>Varroidae</taxon>
        <taxon>Varroa</taxon>
    </lineage>
</organism>
<dbReference type="GO" id="GO:0005765">
    <property type="term" value="C:lysosomal membrane"/>
    <property type="evidence" value="ECO:0007669"/>
    <property type="project" value="TreeGrafter"/>
</dbReference>
<dbReference type="GO" id="GO:0001919">
    <property type="term" value="P:regulation of receptor recycling"/>
    <property type="evidence" value="ECO:0007669"/>
    <property type="project" value="TreeGrafter"/>
</dbReference>
<reference evidence="4" key="1">
    <citation type="submission" date="2021-01" db="UniProtKB">
        <authorList>
            <consortium name="EnsemblMetazoa"/>
        </authorList>
    </citation>
    <scope>IDENTIFICATION</scope>
</reference>
<feature type="compositionally biased region" description="Polar residues" evidence="3">
    <location>
        <begin position="28"/>
        <end position="45"/>
    </location>
</feature>
<dbReference type="GeneID" id="111254925"/>
<dbReference type="RefSeq" id="XP_022672090.1">
    <property type="nucleotide sequence ID" value="XM_022816355.1"/>
</dbReference>
<dbReference type="GO" id="GO:0071230">
    <property type="term" value="P:cellular response to amino acid stimulus"/>
    <property type="evidence" value="ECO:0007669"/>
    <property type="project" value="TreeGrafter"/>
</dbReference>
<name>A0A7M7KU98_VARDE</name>
<dbReference type="PANTHER" id="PTHR13401:SF2">
    <property type="entry name" value="RAGULATOR COMPLEX PROTEIN LAMTOR1"/>
    <property type="match status" value="1"/>
</dbReference>
<dbReference type="EnsemblMetazoa" id="XM_022816355">
    <property type="protein sequence ID" value="XP_022672090"/>
    <property type="gene ID" value="LOC111254925"/>
</dbReference>
<keyword evidence="5" id="KW-1185">Reference proteome</keyword>
<dbReference type="Proteomes" id="UP000594260">
    <property type="component" value="Unplaced"/>
</dbReference>
<dbReference type="GO" id="GO:0060090">
    <property type="term" value="F:molecular adaptor activity"/>
    <property type="evidence" value="ECO:0007669"/>
    <property type="project" value="TreeGrafter"/>
</dbReference>
<proteinExistence type="predicted"/>
<dbReference type="KEGG" id="vde:111254925"/>